<proteinExistence type="predicted"/>
<evidence type="ECO:0000313" key="2">
    <source>
        <dbReference type="Proteomes" id="UP001497512"/>
    </source>
</evidence>
<evidence type="ECO:0000313" key="1">
    <source>
        <dbReference type="EMBL" id="CAK9203213.1"/>
    </source>
</evidence>
<reference evidence="1" key="1">
    <citation type="submission" date="2024-02" db="EMBL/GenBank/DDBJ databases">
        <authorList>
            <consortium name="ELIXIR-Norway"/>
            <consortium name="Elixir Norway"/>
        </authorList>
    </citation>
    <scope>NUCLEOTIDE SEQUENCE</scope>
</reference>
<keyword evidence="2" id="KW-1185">Reference proteome</keyword>
<gene>
    <name evidence="1" type="ORF">CSSPTR1EN2_LOCUS6774</name>
</gene>
<dbReference type="EMBL" id="OZ019906">
    <property type="protein sequence ID" value="CAK9203213.1"/>
    <property type="molecule type" value="Genomic_DNA"/>
</dbReference>
<sequence>MHMIQSVKQPTEETSFFPHFDCDSSIKIAATVTGLGPLICKDVNFDSSIRTMRRDVELTSMHRQVGMENLEFQRTYHLCTTSVLILSSEAVEDPFEALHHFVSLDWMPISLAQPVNQRPTAMSVLERGWLLPYFRATRRQNELLITMMLPLETAIGVAI</sequence>
<organism evidence="1 2">
    <name type="scientific">Sphagnum troendelagicum</name>
    <dbReference type="NCBI Taxonomy" id="128251"/>
    <lineage>
        <taxon>Eukaryota</taxon>
        <taxon>Viridiplantae</taxon>
        <taxon>Streptophyta</taxon>
        <taxon>Embryophyta</taxon>
        <taxon>Bryophyta</taxon>
        <taxon>Sphagnophytina</taxon>
        <taxon>Sphagnopsida</taxon>
        <taxon>Sphagnales</taxon>
        <taxon>Sphagnaceae</taxon>
        <taxon>Sphagnum</taxon>
    </lineage>
</organism>
<dbReference type="Proteomes" id="UP001497512">
    <property type="component" value="Chromosome 14"/>
</dbReference>
<name>A0ABP0TRG6_9BRYO</name>
<protein>
    <submittedName>
        <fullName evidence="1">Uncharacterized protein</fullName>
    </submittedName>
</protein>
<accession>A0ABP0TRG6</accession>